<dbReference type="SUPFAM" id="SSF143120">
    <property type="entry name" value="YefM-like"/>
    <property type="match status" value="1"/>
</dbReference>
<dbReference type="Gene3D" id="3.40.1620.10">
    <property type="entry name" value="YefM-like domain"/>
    <property type="match status" value="1"/>
</dbReference>
<dbReference type="InterPro" id="IPR006442">
    <property type="entry name" value="Antitoxin_Phd/YefM"/>
</dbReference>
<dbReference type="InterPro" id="IPR036165">
    <property type="entry name" value="YefM-like_sf"/>
</dbReference>
<accession>X0YYQ3</accession>
<comment type="similarity">
    <text evidence="1">Belongs to the phD/YefM antitoxin family.</text>
</comment>
<comment type="caution">
    <text evidence="2">The sequence shown here is derived from an EMBL/GenBank/DDBJ whole genome shotgun (WGS) entry which is preliminary data.</text>
</comment>
<evidence type="ECO:0008006" key="3">
    <source>
        <dbReference type="Google" id="ProtNLM"/>
    </source>
</evidence>
<evidence type="ECO:0000256" key="1">
    <source>
        <dbReference type="ARBA" id="ARBA00009981"/>
    </source>
</evidence>
<dbReference type="NCBIfam" id="TIGR01552">
    <property type="entry name" value="phd_fam"/>
    <property type="match status" value="1"/>
</dbReference>
<sequence>MSRVVSATEARIHFGQLMREVVESQEAIIVERGGKPHVVLLSISEYERMRAAQPRDTWREGLEEAIRVGARIKARRGGWP</sequence>
<gene>
    <name evidence="2" type="ORF">S01H1_79305</name>
</gene>
<dbReference type="PANTHER" id="PTHR33713:SF6">
    <property type="entry name" value="ANTITOXIN YEFM"/>
    <property type="match status" value="1"/>
</dbReference>
<proteinExistence type="inferred from homology"/>
<protein>
    <recommendedName>
        <fullName evidence="3">Antitoxin</fullName>
    </recommendedName>
</protein>
<feature type="non-terminal residue" evidence="2">
    <location>
        <position position="80"/>
    </location>
</feature>
<dbReference type="InterPro" id="IPR051405">
    <property type="entry name" value="phD/YefM_antitoxin"/>
</dbReference>
<dbReference type="AlphaFoldDB" id="X0YYQ3"/>
<organism evidence="2">
    <name type="scientific">marine sediment metagenome</name>
    <dbReference type="NCBI Taxonomy" id="412755"/>
    <lineage>
        <taxon>unclassified sequences</taxon>
        <taxon>metagenomes</taxon>
        <taxon>ecological metagenomes</taxon>
    </lineage>
</organism>
<dbReference type="Pfam" id="PF02604">
    <property type="entry name" value="PhdYeFM_antitox"/>
    <property type="match status" value="1"/>
</dbReference>
<dbReference type="EMBL" id="BARS01053449">
    <property type="protein sequence ID" value="GAG51612.1"/>
    <property type="molecule type" value="Genomic_DNA"/>
</dbReference>
<name>X0YYQ3_9ZZZZ</name>
<evidence type="ECO:0000313" key="2">
    <source>
        <dbReference type="EMBL" id="GAG51612.1"/>
    </source>
</evidence>
<dbReference type="PANTHER" id="PTHR33713">
    <property type="entry name" value="ANTITOXIN YAFN-RELATED"/>
    <property type="match status" value="1"/>
</dbReference>
<reference evidence="2" key="1">
    <citation type="journal article" date="2014" name="Front. Microbiol.">
        <title>High frequency of phylogenetically diverse reductive dehalogenase-homologous genes in deep subseafloor sedimentary metagenomes.</title>
        <authorList>
            <person name="Kawai M."/>
            <person name="Futagami T."/>
            <person name="Toyoda A."/>
            <person name="Takaki Y."/>
            <person name="Nishi S."/>
            <person name="Hori S."/>
            <person name="Arai W."/>
            <person name="Tsubouchi T."/>
            <person name="Morono Y."/>
            <person name="Uchiyama I."/>
            <person name="Ito T."/>
            <person name="Fujiyama A."/>
            <person name="Inagaki F."/>
            <person name="Takami H."/>
        </authorList>
    </citation>
    <scope>NUCLEOTIDE SEQUENCE</scope>
    <source>
        <strain evidence="2">Expedition CK06-06</strain>
    </source>
</reference>